<dbReference type="NCBIfam" id="TIGR00023">
    <property type="entry name" value="glycerol-3-phosphate 1-O-acyltransferase PlsY"/>
    <property type="match status" value="1"/>
</dbReference>
<feature type="transmembrane region" description="Helical" evidence="10">
    <location>
        <begin position="53"/>
        <end position="76"/>
    </location>
</feature>
<keyword evidence="2 10" id="KW-0444">Lipid biosynthesis</keyword>
<dbReference type="EC" id="2.3.1.275" evidence="10"/>
<keyword evidence="5 10" id="KW-1133">Transmembrane helix</keyword>
<name>A0A4P8IB59_9FIRM</name>
<evidence type="ECO:0000256" key="10">
    <source>
        <dbReference type="HAMAP-Rule" id="MF_01043"/>
    </source>
</evidence>
<evidence type="ECO:0000256" key="8">
    <source>
        <dbReference type="ARBA" id="ARBA00023209"/>
    </source>
</evidence>
<evidence type="ECO:0000313" key="12">
    <source>
        <dbReference type="Proteomes" id="UP000298653"/>
    </source>
</evidence>
<evidence type="ECO:0000256" key="4">
    <source>
        <dbReference type="ARBA" id="ARBA00022692"/>
    </source>
</evidence>
<evidence type="ECO:0000313" key="11">
    <source>
        <dbReference type="EMBL" id="QCP34828.1"/>
    </source>
</evidence>
<dbReference type="Pfam" id="PF02660">
    <property type="entry name" value="G3P_acyltransf"/>
    <property type="match status" value="1"/>
</dbReference>
<keyword evidence="11" id="KW-0012">Acyltransferase</keyword>
<comment type="pathway">
    <text evidence="10">Lipid metabolism; phospholipid metabolism.</text>
</comment>
<keyword evidence="9 10" id="KW-1208">Phospholipid metabolism</keyword>
<dbReference type="RefSeq" id="WP_137328316.1">
    <property type="nucleotide sequence ID" value="NZ_CP040058.1"/>
</dbReference>
<keyword evidence="4 10" id="KW-0812">Transmembrane</keyword>
<comment type="function">
    <text evidence="10">Catalyzes the transfer of an acyl group from acyl-phosphate (acyl-PO(4)) to glycerol-3-phosphate (G3P) to form lysophosphatidic acid (LPA). This enzyme utilizes acyl-phosphate as fatty acyl donor, but not acyl-CoA or acyl-ACP.</text>
</comment>
<dbReference type="SMART" id="SM01207">
    <property type="entry name" value="G3P_acyltransf"/>
    <property type="match status" value="1"/>
</dbReference>
<comment type="catalytic activity">
    <reaction evidence="10">
        <text>an acyl phosphate + sn-glycerol 3-phosphate = a 1-acyl-sn-glycero-3-phosphate + phosphate</text>
        <dbReference type="Rhea" id="RHEA:34075"/>
        <dbReference type="ChEBI" id="CHEBI:43474"/>
        <dbReference type="ChEBI" id="CHEBI:57597"/>
        <dbReference type="ChEBI" id="CHEBI:57970"/>
        <dbReference type="ChEBI" id="CHEBI:59918"/>
        <dbReference type="EC" id="2.3.1.275"/>
    </reaction>
</comment>
<keyword evidence="6 10" id="KW-0443">Lipid metabolism</keyword>
<dbReference type="PANTHER" id="PTHR30309">
    <property type="entry name" value="INNER MEMBRANE PROTEIN YGIH"/>
    <property type="match status" value="1"/>
</dbReference>
<feature type="transmembrane region" description="Helical" evidence="10">
    <location>
        <begin position="170"/>
        <end position="186"/>
    </location>
</feature>
<proteinExistence type="inferred from homology"/>
<gene>
    <name evidence="10" type="primary">plsY</name>
    <name evidence="11" type="ORF">AR1Y2_1374</name>
</gene>
<keyword evidence="1 10" id="KW-1003">Cell membrane</keyword>
<comment type="subcellular location">
    <subcellularLocation>
        <location evidence="10">Cell membrane</location>
        <topology evidence="10">Multi-pass membrane protein</topology>
    </subcellularLocation>
</comment>
<protein>
    <recommendedName>
        <fullName evidence="10">Glycerol-3-phosphate acyltransferase</fullName>
    </recommendedName>
    <alternativeName>
        <fullName evidence="10">Acyl-PO4 G3P acyltransferase</fullName>
    </alternativeName>
    <alternativeName>
        <fullName evidence="10">Acyl-phosphate--glycerol-3-phosphate acyltransferase</fullName>
    </alternativeName>
    <alternativeName>
        <fullName evidence="10">G3P acyltransferase</fullName>
        <shortName evidence="10">GPAT</shortName>
        <ecNumber evidence="10">2.3.1.275</ecNumber>
    </alternativeName>
    <alternativeName>
        <fullName evidence="10">Lysophosphatidic acid synthase</fullName>
        <shortName evidence="10">LPA synthase</shortName>
    </alternativeName>
</protein>
<dbReference type="GO" id="GO:0005886">
    <property type="term" value="C:plasma membrane"/>
    <property type="evidence" value="ECO:0007669"/>
    <property type="project" value="UniProtKB-SubCell"/>
</dbReference>
<dbReference type="EMBL" id="CP040058">
    <property type="protein sequence ID" value="QCP34828.1"/>
    <property type="molecule type" value="Genomic_DNA"/>
</dbReference>
<keyword evidence="8 10" id="KW-0594">Phospholipid biosynthesis</keyword>
<dbReference type="AlphaFoldDB" id="A0A4P8IB59"/>
<keyword evidence="7 10" id="KW-0472">Membrane</keyword>
<accession>A0A4P8IB59</accession>
<evidence type="ECO:0000256" key="3">
    <source>
        <dbReference type="ARBA" id="ARBA00022679"/>
    </source>
</evidence>
<keyword evidence="12" id="KW-1185">Reference proteome</keyword>
<keyword evidence="3 10" id="KW-0808">Transferase</keyword>
<comment type="similarity">
    <text evidence="10">Belongs to the PlsY family.</text>
</comment>
<evidence type="ECO:0000256" key="7">
    <source>
        <dbReference type="ARBA" id="ARBA00023136"/>
    </source>
</evidence>
<reference evidence="11 12" key="1">
    <citation type="submission" date="2019-05" db="EMBL/GenBank/DDBJ databases">
        <title>Complete genome sequencing of Anaerostipes rhamnosivorans.</title>
        <authorList>
            <person name="Bui T.P.N."/>
            <person name="de Vos W.M."/>
        </authorList>
    </citation>
    <scope>NUCLEOTIDE SEQUENCE [LARGE SCALE GENOMIC DNA]</scope>
    <source>
        <strain evidence="11 12">1y2</strain>
    </source>
</reference>
<dbReference type="UniPathway" id="UPA00085"/>
<evidence type="ECO:0000256" key="9">
    <source>
        <dbReference type="ARBA" id="ARBA00023264"/>
    </source>
</evidence>
<dbReference type="GO" id="GO:0043772">
    <property type="term" value="F:acyl-phosphate glycerol-3-phosphate acyltransferase activity"/>
    <property type="evidence" value="ECO:0007669"/>
    <property type="project" value="UniProtKB-UniRule"/>
</dbReference>
<dbReference type="OrthoDB" id="9777124at2"/>
<evidence type="ECO:0000256" key="1">
    <source>
        <dbReference type="ARBA" id="ARBA00022475"/>
    </source>
</evidence>
<feature type="transmembrane region" description="Helical" evidence="10">
    <location>
        <begin position="146"/>
        <end position="164"/>
    </location>
</feature>
<comment type="subunit">
    <text evidence="10">Probably interacts with PlsX.</text>
</comment>
<sequence>MVLCVFLCLAMGYLLGCIQTGYIIGKINHIDIRNYGSGNSGTTNTLRTLGKTAALLTFLGDSLKGLIAVNAARYILIPQFGGMAHEATLWLVTGFAVVIGHNFPFYLHFKGGKGIATTGGVIFAFDWRLGLLCLLIFSVVTGISRYVSLGSICMVLVIPFILYFSSPNDWQLVAVGCIFTAMAVWRHRANIDRLIHGTENKLGQKVKR</sequence>
<dbReference type="InterPro" id="IPR003811">
    <property type="entry name" value="G3P_acylTferase_PlsY"/>
</dbReference>
<evidence type="ECO:0000256" key="5">
    <source>
        <dbReference type="ARBA" id="ARBA00022989"/>
    </source>
</evidence>
<feature type="transmembrane region" description="Helical" evidence="10">
    <location>
        <begin position="88"/>
        <end position="109"/>
    </location>
</feature>
<dbReference type="KEGG" id="arf:AR1Y2_1374"/>
<organism evidence="11 12">
    <name type="scientific">Anaerostipes rhamnosivorans</name>
    <dbReference type="NCBI Taxonomy" id="1229621"/>
    <lineage>
        <taxon>Bacteria</taxon>
        <taxon>Bacillati</taxon>
        <taxon>Bacillota</taxon>
        <taxon>Clostridia</taxon>
        <taxon>Lachnospirales</taxon>
        <taxon>Lachnospiraceae</taxon>
        <taxon>Anaerostipes</taxon>
    </lineage>
</organism>
<dbReference type="HAMAP" id="MF_01043">
    <property type="entry name" value="PlsY"/>
    <property type="match status" value="1"/>
</dbReference>
<dbReference type="GO" id="GO:0008654">
    <property type="term" value="P:phospholipid biosynthetic process"/>
    <property type="evidence" value="ECO:0007669"/>
    <property type="project" value="UniProtKB-UniRule"/>
</dbReference>
<evidence type="ECO:0000256" key="2">
    <source>
        <dbReference type="ARBA" id="ARBA00022516"/>
    </source>
</evidence>
<dbReference type="Proteomes" id="UP000298653">
    <property type="component" value="Chromosome"/>
</dbReference>
<feature type="transmembrane region" description="Helical" evidence="10">
    <location>
        <begin position="115"/>
        <end position="139"/>
    </location>
</feature>
<evidence type="ECO:0000256" key="6">
    <source>
        <dbReference type="ARBA" id="ARBA00023098"/>
    </source>
</evidence>
<dbReference type="PANTHER" id="PTHR30309:SF0">
    <property type="entry name" value="GLYCEROL-3-PHOSPHATE ACYLTRANSFERASE-RELATED"/>
    <property type="match status" value="1"/>
</dbReference>